<keyword evidence="7" id="KW-1185">Reference proteome</keyword>
<evidence type="ECO:0000259" key="5">
    <source>
        <dbReference type="Pfam" id="PF02826"/>
    </source>
</evidence>
<evidence type="ECO:0000256" key="2">
    <source>
        <dbReference type="ARBA" id="ARBA00023027"/>
    </source>
</evidence>
<dbReference type="SUPFAM" id="SSF52283">
    <property type="entry name" value="Formate/glycerate dehydrogenase catalytic domain-like"/>
    <property type="match status" value="1"/>
</dbReference>
<dbReference type="InterPro" id="IPR006140">
    <property type="entry name" value="D-isomer_DH_NAD-bd"/>
</dbReference>
<dbReference type="GO" id="GO:0051287">
    <property type="term" value="F:NAD binding"/>
    <property type="evidence" value="ECO:0007669"/>
    <property type="project" value="InterPro"/>
</dbReference>
<evidence type="ECO:0000256" key="1">
    <source>
        <dbReference type="ARBA" id="ARBA00023002"/>
    </source>
</evidence>
<dbReference type="PATRIC" id="fig|1526658.3.peg.1599"/>
<dbReference type="GO" id="GO:0005829">
    <property type="term" value="C:cytosol"/>
    <property type="evidence" value="ECO:0007669"/>
    <property type="project" value="TreeGrafter"/>
</dbReference>
<evidence type="ECO:0000259" key="4">
    <source>
        <dbReference type="Pfam" id="PF00389"/>
    </source>
</evidence>
<sequence>MRIIFHGDNAASFSKGFAELVGSEAQVRILPDVLATPADQEAYAQADAIIGVKFDAGLPKPAGLKLFHVPGAGYDAVDLARLPAQTSVCNCFGHEQAIAEYVMSALLARAIPLSDADQKLRRGDWAYWAGSPDRVHGEIAGQTIGLLGFGHIGKAIARRAKAFEMQVHVANRSPVAVSDLVDRAFTLDQLAEFCGSVDAVIVSVPLTADTTGIVGAAEFAAMKPDAVIVNVGRGPTIDETALFEALQAGRIGGAIIDTWYRYPSAAEPHILPSKLAFHELSNVLMTPHMSGWTDGTIRRRQQTMADNIKRCLEGSALTNVVREGRSDA</sequence>
<keyword evidence="2" id="KW-0520">NAD</keyword>
<dbReference type="Gene3D" id="3.40.50.720">
    <property type="entry name" value="NAD(P)-binding Rossmann-like Domain"/>
    <property type="match status" value="2"/>
</dbReference>
<proteinExistence type="inferred from homology"/>
<dbReference type="SUPFAM" id="SSF51735">
    <property type="entry name" value="NAD(P)-binding Rossmann-fold domains"/>
    <property type="match status" value="1"/>
</dbReference>
<dbReference type="AlphaFoldDB" id="A0A0N0MAP6"/>
<dbReference type="GO" id="GO:0016618">
    <property type="term" value="F:hydroxypyruvate reductase [NAD(P)H] activity"/>
    <property type="evidence" value="ECO:0007669"/>
    <property type="project" value="TreeGrafter"/>
</dbReference>
<reference evidence="6 7" key="1">
    <citation type="submission" date="2015-07" db="EMBL/GenBank/DDBJ databases">
        <title>Whole genome sequencing of Bosea vaviloviae isolated from cave pool.</title>
        <authorList>
            <person name="Tan N.E.H."/>
            <person name="Lee Y.P."/>
            <person name="Gan H.M."/>
            <person name="Barton H."/>
            <person name="Savka M.A."/>
        </authorList>
    </citation>
    <scope>NUCLEOTIDE SEQUENCE [LARGE SCALE GENOMIC DNA]</scope>
    <source>
        <strain evidence="6 7">SD260</strain>
    </source>
</reference>
<evidence type="ECO:0000313" key="6">
    <source>
        <dbReference type="EMBL" id="KPH78879.1"/>
    </source>
</evidence>
<accession>A0A0N0MAP6</accession>
<feature type="domain" description="D-isomer specific 2-hydroxyacid dehydrogenase catalytic" evidence="4">
    <location>
        <begin position="41"/>
        <end position="321"/>
    </location>
</feature>
<comment type="caution">
    <text evidence="6">The sequence shown here is derived from an EMBL/GenBank/DDBJ whole genome shotgun (WGS) entry which is preliminary data.</text>
</comment>
<gene>
    <name evidence="6" type="ORF">AE618_20895</name>
</gene>
<dbReference type="OrthoDB" id="9793626at2"/>
<feature type="domain" description="D-isomer specific 2-hydroxyacid dehydrogenase NAD-binding" evidence="5">
    <location>
        <begin position="105"/>
        <end position="290"/>
    </location>
</feature>
<name>A0A0N0MAP6_9HYPH</name>
<dbReference type="GO" id="GO:0030267">
    <property type="term" value="F:glyoxylate reductase (NADPH) activity"/>
    <property type="evidence" value="ECO:0007669"/>
    <property type="project" value="TreeGrafter"/>
</dbReference>
<dbReference type="Pfam" id="PF00389">
    <property type="entry name" value="2-Hacid_dh"/>
    <property type="match status" value="1"/>
</dbReference>
<dbReference type="InterPro" id="IPR036291">
    <property type="entry name" value="NAD(P)-bd_dom_sf"/>
</dbReference>
<dbReference type="InterPro" id="IPR006139">
    <property type="entry name" value="D-isomer_2_OHA_DH_cat_dom"/>
</dbReference>
<evidence type="ECO:0000256" key="3">
    <source>
        <dbReference type="RuleBase" id="RU003719"/>
    </source>
</evidence>
<dbReference type="CDD" id="cd12165">
    <property type="entry name" value="2-Hacid_dh_6"/>
    <property type="match status" value="1"/>
</dbReference>
<dbReference type="Pfam" id="PF02826">
    <property type="entry name" value="2-Hacid_dh_C"/>
    <property type="match status" value="1"/>
</dbReference>
<dbReference type="EMBL" id="LGSZ01000053">
    <property type="protein sequence ID" value="KPH78879.1"/>
    <property type="molecule type" value="Genomic_DNA"/>
</dbReference>
<dbReference type="PANTHER" id="PTHR10996">
    <property type="entry name" value="2-HYDROXYACID DEHYDROGENASE-RELATED"/>
    <property type="match status" value="1"/>
</dbReference>
<dbReference type="PANTHER" id="PTHR10996:SF178">
    <property type="entry name" value="2-HYDROXYACID DEHYDROGENASE YGL185C-RELATED"/>
    <property type="match status" value="1"/>
</dbReference>
<keyword evidence="1 3" id="KW-0560">Oxidoreductase</keyword>
<organism evidence="6 7">
    <name type="scientific">Bosea vaviloviae</name>
    <dbReference type="NCBI Taxonomy" id="1526658"/>
    <lineage>
        <taxon>Bacteria</taxon>
        <taxon>Pseudomonadati</taxon>
        <taxon>Pseudomonadota</taxon>
        <taxon>Alphaproteobacteria</taxon>
        <taxon>Hyphomicrobiales</taxon>
        <taxon>Boseaceae</taxon>
        <taxon>Bosea</taxon>
    </lineage>
</organism>
<protein>
    <submittedName>
        <fullName evidence="6">Phosphoglycerate dehydrogenase</fullName>
    </submittedName>
</protein>
<evidence type="ECO:0000313" key="7">
    <source>
        <dbReference type="Proteomes" id="UP000037822"/>
    </source>
</evidence>
<dbReference type="InterPro" id="IPR050223">
    <property type="entry name" value="D-isomer_2-hydroxyacid_DH"/>
</dbReference>
<dbReference type="RefSeq" id="WP_054210992.1">
    <property type="nucleotide sequence ID" value="NZ_LGSZ01000053.1"/>
</dbReference>
<comment type="similarity">
    <text evidence="3">Belongs to the D-isomer specific 2-hydroxyacid dehydrogenase family.</text>
</comment>
<dbReference type="Proteomes" id="UP000037822">
    <property type="component" value="Unassembled WGS sequence"/>
</dbReference>